<dbReference type="PANTHER" id="PTHR36924">
    <property type="entry name" value="ANTITOXIN HIGA-1"/>
    <property type="match status" value="1"/>
</dbReference>
<dbReference type="PROSITE" id="PS50943">
    <property type="entry name" value="HTH_CROC1"/>
    <property type="match status" value="1"/>
</dbReference>
<dbReference type="InterPro" id="IPR013430">
    <property type="entry name" value="Toxin_antidote_HigA"/>
</dbReference>
<dbReference type="RefSeq" id="WP_179487500.1">
    <property type="nucleotide sequence ID" value="NZ_JACCCW010000001.1"/>
</dbReference>
<dbReference type="InterPro" id="IPR001387">
    <property type="entry name" value="Cro/C1-type_HTH"/>
</dbReference>
<proteinExistence type="predicted"/>
<reference evidence="3 4" key="1">
    <citation type="submission" date="2020-07" db="EMBL/GenBank/DDBJ databases">
        <title>Genomic Encyclopedia of Type Strains, Phase IV (KMG-V): Genome sequencing to study the core and pangenomes of soil and plant-associated prokaryotes.</title>
        <authorList>
            <person name="Whitman W."/>
        </authorList>
    </citation>
    <scope>NUCLEOTIDE SEQUENCE [LARGE SCALE GENOMIC DNA]</scope>
    <source>
        <strain evidence="3 4">X4EP2</strain>
    </source>
</reference>
<keyword evidence="1" id="KW-0238">DNA-binding</keyword>
<dbReference type="NCBIfam" id="TIGR02607">
    <property type="entry name" value="antidote_HigA"/>
    <property type="match status" value="1"/>
</dbReference>
<dbReference type="Pfam" id="PF01381">
    <property type="entry name" value="HTH_3"/>
    <property type="match status" value="1"/>
</dbReference>
<gene>
    <name evidence="3" type="ORF">HDF17_000531</name>
</gene>
<sequence length="122" mass="13538">MTIKRPAAGWRIKGVMTHPGIILNEDFLKPMGISANHLAVQTRMPPTRVGEILHGRRSVTPDTALRLARYFGTSAEFWLNLQAGYDLSKARLELESIIQADVRPLKLEAAGTRPLTHARRAG</sequence>
<evidence type="ECO:0000313" key="3">
    <source>
        <dbReference type="EMBL" id="NYF78244.1"/>
    </source>
</evidence>
<name>A0A7Y9PE81_9BACT</name>
<dbReference type="PANTHER" id="PTHR36924:SF1">
    <property type="entry name" value="ANTITOXIN HIGA-1"/>
    <property type="match status" value="1"/>
</dbReference>
<comment type="caution">
    <text evidence="3">The sequence shown here is derived from an EMBL/GenBank/DDBJ whole genome shotgun (WGS) entry which is preliminary data.</text>
</comment>
<dbReference type="GO" id="GO:0003677">
    <property type="term" value="F:DNA binding"/>
    <property type="evidence" value="ECO:0007669"/>
    <property type="project" value="UniProtKB-KW"/>
</dbReference>
<evidence type="ECO:0000313" key="4">
    <source>
        <dbReference type="Proteomes" id="UP000589520"/>
    </source>
</evidence>
<keyword evidence="4" id="KW-1185">Reference proteome</keyword>
<dbReference type="InterPro" id="IPR010982">
    <property type="entry name" value="Lambda_DNA-bd_dom_sf"/>
</dbReference>
<evidence type="ECO:0000259" key="2">
    <source>
        <dbReference type="PROSITE" id="PS50943"/>
    </source>
</evidence>
<protein>
    <submittedName>
        <fullName evidence="3">Addiction module HigA family antidote</fullName>
    </submittedName>
</protein>
<organism evidence="3 4">
    <name type="scientific">Granulicella arctica</name>
    <dbReference type="NCBI Taxonomy" id="940613"/>
    <lineage>
        <taxon>Bacteria</taxon>
        <taxon>Pseudomonadati</taxon>
        <taxon>Acidobacteriota</taxon>
        <taxon>Terriglobia</taxon>
        <taxon>Terriglobales</taxon>
        <taxon>Acidobacteriaceae</taxon>
        <taxon>Granulicella</taxon>
    </lineage>
</organism>
<dbReference type="SUPFAM" id="SSF47413">
    <property type="entry name" value="lambda repressor-like DNA-binding domains"/>
    <property type="match status" value="1"/>
</dbReference>
<dbReference type="CDD" id="cd00093">
    <property type="entry name" value="HTH_XRE"/>
    <property type="match status" value="1"/>
</dbReference>
<feature type="domain" description="HTH cro/C1-type" evidence="2">
    <location>
        <begin position="38"/>
        <end position="78"/>
    </location>
</feature>
<dbReference type="SMART" id="SM00530">
    <property type="entry name" value="HTH_XRE"/>
    <property type="match status" value="1"/>
</dbReference>
<accession>A0A7Y9PE81</accession>
<dbReference type="Gene3D" id="1.10.260.40">
    <property type="entry name" value="lambda repressor-like DNA-binding domains"/>
    <property type="match status" value="1"/>
</dbReference>
<dbReference type="Proteomes" id="UP000589520">
    <property type="component" value="Unassembled WGS sequence"/>
</dbReference>
<dbReference type="EMBL" id="JACCCW010000001">
    <property type="protein sequence ID" value="NYF78244.1"/>
    <property type="molecule type" value="Genomic_DNA"/>
</dbReference>
<evidence type="ECO:0000256" key="1">
    <source>
        <dbReference type="ARBA" id="ARBA00023125"/>
    </source>
</evidence>
<dbReference type="AlphaFoldDB" id="A0A7Y9PE81"/>